<reference evidence="3" key="1">
    <citation type="submission" date="2016-11" db="EMBL/GenBank/DDBJ databases">
        <authorList>
            <person name="Varghese N."/>
            <person name="Submissions S."/>
        </authorList>
    </citation>
    <scope>NUCLEOTIDE SEQUENCE [LARGE SCALE GENOMIC DNA]</scope>
    <source>
        <strain evidence="3">DSM 21264</strain>
    </source>
</reference>
<evidence type="ECO:0000256" key="1">
    <source>
        <dbReference type="SAM" id="Phobius"/>
    </source>
</evidence>
<gene>
    <name evidence="2" type="ORF">SAMN02745781_02735</name>
</gene>
<feature type="transmembrane region" description="Helical" evidence="1">
    <location>
        <begin position="7"/>
        <end position="25"/>
    </location>
</feature>
<evidence type="ECO:0000313" key="3">
    <source>
        <dbReference type="Proteomes" id="UP000184159"/>
    </source>
</evidence>
<feature type="transmembrane region" description="Helical" evidence="1">
    <location>
        <begin position="160"/>
        <end position="181"/>
    </location>
</feature>
<dbReference type="Proteomes" id="UP000184159">
    <property type="component" value="Unassembled WGS sequence"/>
</dbReference>
<feature type="transmembrane region" description="Helical" evidence="1">
    <location>
        <begin position="112"/>
        <end position="139"/>
    </location>
</feature>
<dbReference type="EMBL" id="FQUH01000013">
    <property type="protein sequence ID" value="SHF61012.1"/>
    <property type="molecule type" value="Genomic_DNA"/>
</dbReference>
<keyword evidence="3" id="KW-1185">Reference proteome</keyword>
<name>A0A1M5D2F2_VIBGA</name>
<accession>A0A1M5D2F2</accession>
<keyword evidence="1" id="KW-1133">Transmembrane helix</keyword>
<protein>
    <recommendedName>
        <fullName evidence="4">Oligosaccharide repeat unit polymerase</fullName>
    </recommendedName>
</protein>
<feature type="transmembrane region" description="Helical" evidence="1">
    <location>
        <begin position="64"/>
        <end position="86"/>
    </location>
</feature>
<evidence type="ECO:0000313" key="2">
    <source>
        <dbReference type="EMBL" id="SHF61012.1"/>
    </source>
</evidence>
<feature type="transmembrane region" description="Helical" evidence="1">
    <location>
        <begin position="334"/>
        <end position="358"/>
    </location>
</feature>
<feature type="transmembrane region" description="Helical" evidence="1">
    <location>
        <begin position="396"/>
        <end position="414"/>
    </location>
</feature>
<dbReference type="AlphaFoldDB" id="A0A1M5D2F2"/>
<feature type="transmembrane region" description="Helical" evidence="1">
    <location>
        <begin position="228"/>
        <end position="253"/>
    </location>
</feature>
<evidence type="ECO:0008006" key="4">
    <source>
        <dbReference type="Google" id="ProtNLM"/>
    </source>
</evidence>
<proteinExistence type="predicted"/>
<sequence>MDEIKCDLMLLTGIFLLKFSVFFSWMSRKNILWIGPIPSVLVSFFIPVIIFGNYFYSIDNVYEVYSYMIFFGGVSFLIGILLGRYIPMISFGLYPTASYISSSQYTNMLRKYVLYLLVISCVGMIISFIIMGFVPMFAADPLNAKFFRGEYHDKYMRIAILYRLSSQLIPILIPISIVLLYKKFNLILSFWVFISLIVLALTLQRVSFASGVLSALMIISAFKGRMYLVVYIFIYILIFIFGSALSAILGIGVNMTGGIDLRAILLGAPDLFDQLTFLRKFLVEKEYTYGMTFWGGLVPGAYQWNPSVYTLHVVNDGADINGLASGGLRLLSPVWGFVSFGYVGVVLVPFFSGIVSSIYVKMIRKYSNDIIKYTIMVTYYNIFIGFFINFYTMSMYSLPNMMFLFFLIYSNNLIMKKKIN</sequence>
<feature type="transmembrane region" description="Helical" evidence="1">
    <location>
        <begin position="187"/>
        <end position="216"/>
    </location>
</feature>
<feature type="transmembrane region" description="Helical" evidence="1">
    <location>
        <begin position="370"/>
        <end position="390"/>
    </location>
</feature>
<organism evidence="2 3">
    <name type="scientific">Vibrio gazogenes DSM 21264 = NBRC 103151</name>
    <dbReference type="NCBI Taxonomy" id="1123492"/>
    <lineage>
        <taxon>Bacteria</taxon>
        <taxon>Pseudomonadati</taxon>
        <taxon>Pseudomonadota</taxon>
        <taxon>Gammaproteobacteria</taxon>
        <taxon>Vibrionales</taxon>
        <taxon>Vibrionaceae</taxon>
        <taxon>Vibrio</taxon>
    </lineage>
</organism>
<dbReference type="RefSeq" id="WP_072960431.1">
    <property type="nucleotide sequence ID" value="NZ_FQUH01000013.1"/>
</dbReference>
<keyword evidence="1" id="KW-0812">Transmembrane</keyword>
<keyword evidence="1" id="KW-0472">Membrane</keyword>
<feature type="transmembrane region" description="Helical" evidence="1">
    <location>
        <begin position="31"/>
        <end position="52"/>
    </location>
</feature>